<dbReference type="Proteomes" id="UP001150830">
    <property type="component" value="Unassembled WGS sequence"/>
</dbReference>
<sequence>MTHRYFDIVGDIHGHADALERLLEQMGYQPHGRGYRQDGHQLLLVGDLIDRGPQQRRVLELVRAMRDGGDAVVVMGNHEFNALCFAKPKAGGGFVRPHNDVNRHQHEAFLAAFPFGSAAHAEALDFFRTLPLWLDTGALRVIHACWHQPSMQLLEPWLTSERLNDDVLLAYGEKGLIYDAIEVLLKGPETQLPADVFFEDKDGKRRTRARINWWKLAKGSPGAFAVPPALLHGHDMSEVLTAAAEFEYHDDVPLFFGHYWQRHFREPETHAHAWCLDYSVAAGGQLVGATVEVTDGGPARLVGWNRVPAFV</sequence>
<dbReference type="SUPFAM" id="SSF56300">
    <property type="entry name" value="Metallo-dependent phosphatases"/>
    <property type="match status" value="1"/>
</dbReference>
<dbReference type="GO" id="GO:0005737">
    <property type="term" value="C:cytoplasm"/>
    <property type="evidence" value="ECO:0007669"/>
    <property type="project" value="TreeGrafter"/>
</dbReference>
<dbReference type="InterPro" id="IPR004843">
    <property type="entry name" value="Calcineurin-like_PHP"/>
</dbReference>
<comment type="caution">
    <text evidence="2">The sequence shown here is derived from an EMBL/GenBank/DDBJ whole genome shotgun (WGS) entry which is preliminary data.</text>
</comment>
<dbReference type="Gene3D" id="3.60.21.10">
    <property type="match status" value="1"/>
</dbReference>
<feature type="domain" description="Calcineurin-like phosphoesterase" evidence="1">
    <location>
        <begin position="7"/>
        <end position="133"/>
    </location>
</feature>
<dbReference type="GO" id="GO:0016791">
    <property type="term" value="F:phosphatase activity"/>
    <property type="evidence" value="ECO:0007669"/>
    <property type="project" value="TreeGrafter"/>
</dbReference>
<dbReference type="InterPro" id="IPR029052">
    <property type="entry name" value="Metallo-depent_PP-like"/>
</dbReference>
<evidence type="ECO:0000313" key="2">
    <source>
        <dbReference type="EMBL" id="MCY0964001.1"/>
    </source>
</evidence>
<dbReference type="PANTHER" id="PTHR42850:SF7">
    <property type="entry name" value="BIS(5'-NUCLEOSYL)-TETRAPHOSPHATASE PRPE [ASYMMETRICAL]"/>
    <property type="match status" value="1"/>
</dbReference>
<proteinExistence type="predicted"/>
<dbReference type="PANTHER" id="PTHR42850">
    <property type="entry name" value="METALLOPHOSPHOESTERASE"/>
    <property type="match status" value="1"/>
</dbReference>
<dbReference type="InterPro" id="IPR050126">
    <property type="entry name" value="Ap4A_hydrolase"/>
</dbReference>
<evidence type="ECO:0000259" key="1">
    <source>
        <dbReference type="Pfam" id="PF00149"/>
    </source>
</evidence>
<protein>
    <submittedName>
        <fullName evidence="2">Metallophosphoesterase</fullName>
    </submittedName>
</protein>
<dbReference type="AlphaFoldDB" id="A0A9X3EB82"/>
<gene>
    <name evidence="2" type="ORF">OUO13_02270</name>
</gene>
<evidence type="ECO:0000313" key="3">
    <source>
        <dbReference type="Proteomes" id="UP001150830"/>
    </source>
</evidence>
<organism evidence="2 3">
    <name type="scientific">Parathalassolituus penaei</name>
    <dbReference type="NCBI Taxonomy" id="2997323"/>
    <lineage>
        <taxon>Bacteria</taxon>
        <taxon>Pseudomonadati</taxon>
        <taxon>Pseudomonadota</taxon>
        <taxon>Gammaproteobacteria</taxon>
        <taxon>Oceanospirillales</taxon>
        <taxon>Oceanospirillaceae</taxon>
        <taxon>Parathalassolituus</taxon>
    </lineage>
</organism>
<accession>A0A9X3EB82</accession>
<dbReference type="EMBL" id="JAPNOA010000009">
    <property type="protein sequence ID" value="MCY0964001.1"/>
    <property type="molecule type" value="Genomic_DNA"/>
</dbReference>
<name>A0A9X3EB82_9GAMM</name>
<dbReference type="RefSeq" id="WP_283172220.1">
    <property type="nucleotide sequence ID" value="NZ_JAPNOA010000009.1"/>
</dbReference>
<dbReference type="Pfam" id="PF00149">
    <property type="entry name" value="Metallophos"/>
    <property type="match status" value="1"/>
</dbReference>
<keyword evidence="3" id="KW-1185">Reference proteome</keyword>
<reference evidence="2" key="1">
    <citation type="submission" date="2022-11" db="EMBL/GenBank/DDBJ databases">
        <title>Parathalassolutuus dongxingensis gen. nov., sp. nov., a novel member of family Oceanospirillaceae isolated from a coastal shrimp pond in Guangxi, China.</title>
        <authorList>
            <person name="Chen H."/>
        </authorList>
    </citation>
    <scope>NUCLEOTIDE SEQUENCE</scope>
    <source>
        <strain evidence="2">G-43</strain>
    </source>
</reference>